<accession>A0ABP6LGM0</accession>
<dbReference type="EMBL" id="BAAAWD010000029">
    <property type="protein sequence ID" value="GAA3039728.1"/>
    <property type="molecule type" value="Genomic_DNA"/>
</dbReference>
<keyword evidence="2" id="KW-1185">Reference proteome</keyword>
<reference evidence="2" key="1">
    <citation type="journal article" date="2019" name="Int. J. Syst. Evol. Microbiol.">
        <title>The Global Catalogue of Microorganisms (GCM) 10K type strain sequencing project: providing services to taxonomists for standard genome sequencing and annotation.</title>
        <authorList>
            <consortium name="The Broad Institute Genomics Platform"/>
            <consortium name="The Broad Institute Genome Sequencing Center for Infectious Disease"/>
            <person name="Wu L."/>
            <person name="Ma J."/>
        </authorList>
    </citation>
    <scope>NUCLEOTIDE SEQUENCE [LARGE SCALE GENOMIC DNA]</scope>
    <source>
        <strain evidence="2">JCM 3106</strain>
    </source>
</reference>
<comment type="caution">
    <text evidence="1">The sequence shown here is derived from an EMBL/GenBank/DDBJ whole genome shotgun (WGS) entry which is preliminary data.</text>
</comment>
<gene>
    <name evidence="1" type="ORF">GCM10017559_80100</name>
</gene>
<protein>
    <submittedName>
        <fullName evidence="1">Uncharacterized protein</fullName>
    </submittedName>
</protein>
<dbReference type="Proteomes" id="UP001499930">
    <property type="component" value="Unassembled WGS sequence"/>
</dbReference>
<proteinExistence type="predicted"/>
<evidence type="ECO:0000313" key="2">
    <source>
        <dbReference type="Proteomes" id="UP001499930"/>
    </source>
</evidence>
<dbReference type="RefSeq" id="WP_344907108.1">
    <property type="nucleotide sequence ID" value="NZ_BAAAWD010000029.1"/>
</dbReference>
<organism evidence="1 2">
    <name type="scientific">Streptosporangium longisporum</name>
    <dbReference type="NCBI Taxonomy" id="46187"/>
    <lineage>
        <taxon>Bacteria</taxon>
        <taxon>Bacillati</taxon>
        <taxon>Actinomycetota</taxon>
        <taxon>Actinomycetes</taxon>
        <taxon>Streptosporangiales</taxon>
        <taxon>Streptosporangiaceae</taxon>
        <taxon>Streptosporangium</taxon>
    </lineage>
</organism>
<evidence type="ECO:0000313" key="1">
    <source>
        <dbReference type="EMBL" id="GAA3039728.1"/>
    </source>
</evidence>
<sequence length="64" mass="6980">MDKPQVPTTAVLEVVTRQRNTVMDENARLLAFAEDLMAQRDALAERLRAIEGAQPVDSDAAGGR</sequence>
<name>A0ABP6LGM0_9ACTN</name>